<dbReference type="RefSeq" id="WP_178935030.1">
    <property type="nucleotide sequence ID" value="NZ_JACBAZ010000022.1"/>
</dbReference>
<proteinExistence type="predicted"/>
<evidence type="ECO:0000313" key="2">
    <source>
        <dbReference type="Proteomes" id="UP000557872"/>
    </source>
</evidence>
<name>A0A851GIP5_9BACT</name>
<dbReference type="Proteomes" id="UP000557872">
    <property type="component" value="Unassembled WGS sequence"/>
</dbReference>
<evidence type="ECO:0000313" key="1">
    <source>
        <dbReference type="EMBL" id="NWK57678.1"/>
    </source>
</evidence>
<organism evidence="1 2">
    <name type="scientific">Oceaniferula marina</name>
    <dbReference type="NCBI Taxonomy" id="2748318"/>
    <lineage>
        <taxon>Bacteria</taxon>
        <taxon>Pseudomonadati</taxon>
        <taxon>Verrucomicrobiota</taxon>
        <taxon>Verrucomicrobiia</taxon>
        <taxon>Verrucomicrobiales</taxon>
        <taxon>Verrucomicrobiaceae</taxon>
        <taxon>Oceaniferula</taxon>
    </lineage>
</organism>
<keyword evidence="2" id="KW-1185">Reference proteome</keyword>
<reference evidence="1 2" key="1">
    <citation type="submission" date="2020-07" db="EMBL/GenBank/DDBJ databases">
        <title>Roseicoccus Jingziensis gen. nov., sp. nov., isolated from coastal seawater.</title>
        <authorList>
            <person name="Feng X."/>
        </authorList>
    </citation>
    <scope>NUCLEOTIDE SEQUENCE [LARGE SCALE GENOMIC DNA]</scope>
    <source>
        <strain evidence="1 2">N1E253</strain>
    </source>
</reference>
<accession>A0A851GIP5</accession>
<protein>
    <submittedName>
        <fullName evidence="1">Uncharacterized protein</fullName>
    </submittedName>
</protein>
<dbReference type="AlphaFoldDB" id="A0A851GIP5"/>
<gene>
    <name evidence="1" type="ORF">HW115_18820</name>
</gene>
<comment type="caution">
    <text evidence="1">The sequence shown here is derived from an EMBL/GenBank/DDBJ whole genome shotgun (WGS) entry which is preliminary data.</text>
</comment>
<dbReference type="EMBL" id="JACBAZ010000022">
    <property type="protein sequence ID" value="NWK57678.1"/>
    <property type="molecule type" value="Genomic_DNA"/>
</dbReference>
<sequence length="116" mass="13224">MTASTNIQPFIDALSSDWEQALQHDEWFFSSLIEGTTSELSPHEAFDAIDELVALLISQRDSTLIYYCGVFLISLIRLSDTSEVPVVLRSSWDSVVSILDDSPDILQQLQEWYRRP</sequence>